<reference evidence="2 3" key="1">
    <citation type="submission" date="2015-01" db="EMBL/GenBank/DDBJ databases">
        <title>Genome of allotetraploid Gossypium barbadense reveals genomic plasticity and fiber elongation in cotton evolution.</title>
        <authorList>
            <person name="Chen X."/>
            <person name="Liu X."/>
            <person name="Zhao B."/>
            <person name="Zheng H."/>
            <person name="Hu Y."/>
            <person name="Lu G."/>
            <person name="Yang C."/>
            <person name="Chen J."/>
            <person name="Shan C."/>
            <person name="Zhang L."/>
            <person name="Zhou Y."/>
            <person name="Wang L."/>
            <person name="Guo W."/>
            <person name="Bai Y."/>
            <person name="Ruan J."/>
            <person name="Shangguan X."/>
            <person name="Mao Y."/>
            <person name="Jiang J."/>
            <person name="Zhu Y."/>
            <person name="Lei J."/>
            <person name="Kang H."/>
            <person name="Chen S."/>
            <person name="He X."/>
            <person name="Wang R."/>
            <person name="Wang Y."/>
            <person name="Chen J."/>
            <person name="Wang L."/>
            <person name="Yu S."/>
            <person name="Wang B."/>
            <person name="Wei J."/>
            <person name="Song S."/>
            <person name="Lu X."/>
            <person name="Gao Z."/>
            <person name="Gu W."/>
            <person name="Deng X."/>
            <person name="Ma D."/>
            <person name="Wang S."/>
            <person name="Liang W."/>
            <person name="Fang L."/>
            <person name="Cai C."/>
            <person name="Zhu X."/>
            <person name="Zhou B."/>
            <person name="Zhang Y."/>
            <person name="Chen Z."/>
            <person name="Xu S."/>
            <person name="Zhu R."/>
            <person name="Wang S."/>
            <person name="Zhang T."/>
            <person name="Zhao G."/>
        </authorList>
    </citation>
    <scope>NUCLEOTIDE SEQUENCE [LARGE SCALE GENOMIC DNA]</scope>
    <source>
        <strain evidence="3">cv. Xinhai21</strain>
        <tissue evidence="2">Leaf</tissue>
    </source>
</reference>
<sequence length="340" mass="38957">MGASLSNLTEGSNGTVMGPGLGDIPESCVACVFTYLTPPEICNLARLNRAFRGAASSDSVWEMKLPSNYQDLLDLVPPERYQNSSKKDIFALLSRPVPFDDGNKEIWLDRVTGRVCMAISAKGMAITGIDDRRYWNWVSTEESRDYVFLHCRIVNLEECFIGWILEEVFKERIRVNKHRPVAYTMRQCANRFLISQIWWFEVDGVVKFPLPADIYTLSFRLHLGRFSKRLGRRVSSFEHTHGWDIKPVTFELSTCDGQLASCEHYLDDTEQDYDNGNHKRGCWIDYKVGEFIVNDSEPVTEVRFSVKQIDCTHSKGGLCVDSVFIIPTDLKERKRKGMLK</sequence>
<dbReference type="SUPFAM" id="SSF81383">
    <property type="entry name" value="F-box domain"/>
    <property type="match status" value="1"/>
</dbReference>
<evidence type="ECO:0000259" key="1">
    <source>
        <dbReference type="PROSITE" id="PS50181"/>
    </source>
</evidence>
<evidence type="ECO:0000313" key="2">
    <source>
        <dbReference type="EMBL" id="PPR93421.1"/>
    </source>
</evidence>
<dbReference type="InterPro" id="IPR025886">
    <property type="entry name" value="PP2-like"/>
</dbReference>
<feature type="domain" description="F-box" evidence="1">
    <location>
        <begin position="18"/>
        <end position="64"/>
    </location>
</feature>
<protein>
    <recommendedName>
        <fullName evidence="1">F-box domain-containing protein</fullName>
    </recommendedName>
</protein>
<accession>A0A2P5WQU7</accession>
<dbReference type="InterPro" id="IPR036047">
    <property type="entry name" value="F-box-like_dom_sf"/>
</dbReference>
<dbReference type="EMBL" id="KZ666808">
    <property type="protein sequence ID" value="PPR93421.1"/>
    <property type="molecule type" value="Genomic_DNA"/>
</dbReference>
<evidence type="ECO:0000313" key="3">
    <source>
        <dbReference type="Proteomes" id="UP000239757"/>
    </source>
</evidence>
<dbReference type="CDD" id="cd22162">
    <property type="entry name" value="F-box_AtSKIP3-like"/>
    <property type="match status" value="1"/>
</dbReference>
<dbReference type="PROSITE" id="PS50181">
    <property type="entry name" value="FBOX"/>
    <property type="match status" value="1"/>
</dbReference>
<name>A0A2P5WQU7_GOSBA</name>
<dbReference type="Pfam" id="PF12937">
    <property type="entry name" value="F-box-like"/>
    <property type="match status" value="1"/>
</dbReference>
<dbReference type="AlphaFoldDB" id="A0A2P5WQU7"/>
<dbReference type="Pfam" id="PF14299">
    <property type="entry name" value="PP2"/>
    <property type="match status" value="2"/>
</dbReference>
<dbReference type="PANTHER" id="PTHR31960">
    <property type="entry name" value="F-BOX PROTEIN PP2-A15"/>
    <property type="match status" value="1"/>
</dbReference>
<dbReference type="Proteomes" id="UP000239757">
    <property type="component" value="Unassembled WGS sequence"/>
</dbReference>
<dbReference type="OrthoDB" id="9970274at2759"/>
<proteinExistence type="predicted"/>
<organism evidence="2 3">
    <name type="scientific">Gossypium barbadense</name>
    <name type="common">Sea Island cotton</name>
    <name type="synonym">Hibiscus barbadensis</name>
    <dbReference type="NCBI Taxonomy" id="3634"/>
    <lineage>
        <taxon>Eukaryota</taxon>
        <taxon>Viridiplantae</taxon>
        <taxon>Streptophyta</taxon>
        <taxon>Embryophyta</taxon>
        <taxon>Tracheophyta</taxon>
        <taxon>Spermatophyta</taxon>
        <taxon>Magnoliopsida</taxon>
        <taxon>eudicotyledons</taxon>
        <taxon>Gunneridae</taxon>
        <taxon>Pentapetalae</taxon>
        <taxon>rosids</taxon>
        <taxon>malvids</taxon>
        <taxon>Malvales</taxon>
        <taxon>Malvaceae</taxon>
        <taxon>Malvoideae</taxon>
        <taxon>Gossypium</taxon>
    </lineage>
</organism>
<gene>
    <name evidence="2" type="ORF">GOBAR_AA27258</name>
</gene>
<dbReference type="PANTHER" id="PTHR31960:SF2">
    <property type="entry name" value="F-BOX PROTEIN PP2-A15"/>
    <property type="match status" value="1"/>
</dbReference>
<dbReference type="InterPro" id="IPR001810">
    <property type="entry name" value="F-box_dom"/>
</dbReference>